<comment type="similarity">
    <text evidence="2">Belongs to the asparagine synthetase family.</text>
</comment>
<keyword evidence="5 9" id="KW-0067">ATP-binding</keyword>
<feature type="domain" description="Glutamine amidotransferase type-2" evidence="10">
    <location>
        <begin position="2"/>
        <end position="210"/>
    </location>
</feature>
<gene>
    <name evidence="11" type="primary">asnB</name>
    <name evidence="11" type="ORF">COU07_03085</name>
</gene>
<dbReference type="EMBL" id="PFAZ01000008">
    <property type="protein sequence ID" value="PIR89051.1"/>
    <property type="molecule type" value="Genomic_DNA"/>
</dbReference>
<keyword evidence="4 9" id="KW-0547">Nucleotide-binding</keyword>
<name>A0A2H0URN6_9BACT</name>
<dbReference type="SUPFAM" id="SSF56235">
    <property type="entry name" value="N-terminal nucleophile aminohydrolases (Ntn hydrolases)"/>
    <property type="match status" value="1"/>
</dbReference>
<keyword evidence="8" id="KW-0028">Amino-acid biosynthesis</keyword>
<dbReference type="InterPro" id="IPR017932">
    <property type="entry name" value="GATase_2_dom"/>
</dbReference>
<dbReference type="SUPFAM" id="SSF52402">
    <property type="entry name" value="Adenine nucleotide alpha hydrolases-like"/>
    <property type="match status" value="1"/>
</dbReference>
<organism evidence="11 12">
    <name type="scientific">Candidatus Harrisonbacteria bacterium CG10_big_fil_rev_8_21_14_0_10_40_38</name>
    <dbReference type="NCBI Taxonomy" id="1974583"/>
    <lineage>
        <taxon>Bacteria</taxon>
        <taxon>Candidatus Harrisoniibacteriota</taxon>
    </lineage>
</organism>
<dbReference type="PIRSF" id="PIRSF001589">
    <property type="entry name" value="Asn_synthetase_glu-h"/>
    <property type="match status" value="1"/>
</dbReference>
<evidence type="ECO:0000256" key="6">
    <source>
        <dbReference type="ARBA" id="ARBA00022962"/>
    </source>
</evidence>
<dbReference type="Pfam" id="PF13537">
    <property type="entry name" value="GATase_7"/>
    <property type="match status" value="1"/>
</dbReference>
<reference evidence="12" key="1">
    <citation type="submission" date="2017-09" db="EMBL/GenBank/DDBJ databases">
        <title>Depth-based differentiation of microbial function through sediment-hosted aquifers and enrichment of novel symbionts in the deep terrestrial subsurface.</title>
        <authorList>
            <person name="Probst A.J."/>
            <person name="Ladd B."/>
            <person name="Jarett J.K."/>
            <person name="Geller-Mcgrath D.E."/>
            <person name="Sieber C.M.K."/>
            <person name="Emerson J.B."/>
            <person name="Anantharaman K."/>
            <person name="Thomas B.C."/>
            <person name="Malmstrom R."/>
            <person name="Stieglmeier M."/>
            <person name="Klingl A."/>
            <person name="Woyke T."/>
            <person name="Ryan C.M."/>
            <person name="Banfield J.F."/>
        </authorList>
    </citation>
    <scope>NUCLEOTIDE SEQUENCE [LARGE SCALE GENOMIC DNA]</scope>
</reference>
<dbReference type="PROSITE" id="PS51278">
    <property type="entry name" value="GATASE_TYPE_2"/>
    <property type="match status" value="1"/>
</dbReference>
<dbReference type="InterPro" id="IPR006426">
    <property type="entry name" value="Asn_synth_AEB"/>
</dbReference>
<dbReference type="Gene3D" id="3.40.50.620">
    <property type="entry name" value="HUPs"/>
    <property type="match status" value="1"/>
</dbReference>
<dbReference type="Pfam" id="PF00733">
    <property type="entry name" value="Asn_synthase"/>
    <property type="match status" value="1"/>
</dbReference>
<dbReference type="GO" id="GO:0004066">
    <property type="term" value="F:asparagine synthase (glutamine-hydrolyzing) activity"/>
    <property type="evidence" value="ECO:0007669"/>
    <property type="project" value="UniProtKB-EC"/>
</dbReference>
<evidence type="ECO:0000256" key="2">
    <source>
        <dbReference type="ARBA" id="ARBA00005752"/>
    </source>
</evidence>
<dbReference type="InterPro" id="IPR051786">
    <property type="entry name" value="ASN_synthetase/amidase"/>
</dbReference>
<dbReference type="NCBIfam" id="TIGR01536">
    <property type="entry name" value="asn_synth_AEB"/>
    <property type="match status" value="1"/>
</dbReference>
<keyword evidence="8" id="KW-0061">Asparagine biosynthesis</keyword>
<comment type="caution">
    <text evidence="11">The sequence shown here is derived from an EMBL/GenBank/DDBJ whole genome shotgun (WGS) entry which is preliminary data.</text>
</comment>
<dbReference type="PANTHER" id="PTHR43284">
    <property type="entry name" value="ASPARAGINE SYNTHETASE (GLUTAMINE-HYDROLYZING)"/>
    <property type="match status" value="1"/>
</dbReference>
<feature type="active site" description="For GATase activity" evidence="8">
    <location>
        <position position="2"/>
    </location>
</feature>
<evidence type="ECO:0000256" key="9">
    <source>
        <dbReference type="PIRSR" id="PIRSR001589-2"/>
    </source>
</evidence>
<evidence type="ECO:0000256" key="8">
    <source>
        <dbReference type="PIRSR" id="PIRSR001589-1"/>
    </source>
</evidence>
<keyword evidence="6 8" id="KW-0315">Glutamine amidotransferase</keyword>
<dbReference type="InterPro" id="IPR001962">
    <property type="entry name" value="Asn_synthase"/>
</dbReference>
<evidence type="ECO:0000256" key="5">
    <source>
        <dbReference type="ARBA" id="ARBA00022840"/>
    </source>
</evidence>
<protein>
    <recommendedName>
        <fullName evidence="3">asparagine synthase (glutamine-hydrolyzing)</fullName>
        <ecNumber evidence="3">6.3.5.4</ecNumber>
    </recommendedName>
</protein>
<accession>A0A2H0URN6</accession>
<dbReference type="Proteomes" id="UP000231157">
    <property type="component" value="Unassembled WGS sequence"/>
</dbReference>
<evidence type="ECO:0000256" key="1">
    <source>
        <dbReference type="ARBA" id="ARBA00005187"/>
    </source>
</evidence>
<dbReference type="GO" id="GO:0006529">
    <property type="term" value="P:asparagine biosynthetic process"/>
    <property type="evidence" value="ECO:0007669"/>
    <property type="project" value="UniProtKB-KW"/>
</dbReference>
<evidence type="ECO:0000313" key="12">
    <source>
        <dbReference type="Proteomes" id="UP000231157"/>
    </source>
</evidence>
<proteinExistence type="inferred from homology"/>
<sequence>MCGIAGIVDLKNRQVDKSILRAMTESIAHRGPDGEGYFFENGIGLGHRRLSIIDLSSAGSQPMKGKNGSVITYNGEIYNYIELKKELKSKDYKSKTDTEVLLKAYEKWGIECPKKLNGIFAFAIWDKKQNKFFAARDHCGVKPFFYSTHNGRFYFASEIKALLKGGVPAKPNQKIIHDYLMYGYYDHTEETFFENIYELPPGHCMEIKNGTIKTWKYWHTENITENKKITDNEAKKEFISILENSVKIQLRSDVPIGMSISGGLDSSLLAAVVNKTNGGQKNFLLYHFTYSGKNYEQEIPFVKKISKRLNWKDPVIVKIYPDDMPSAIEKITWHEEQPFPGLPTVAWHKLYKTLGNTGTTVTLEGHGGDEMFAGYDYYAGSYILDLIRKKGAKFSEDEIKKFITVRKIVKGKELEFILNGLEAYFRGGISADASKITGSEFIKKDFADENFREIKFEKPFDSSLSNFQYREFFHTKLPRVLRSVDKESMAFGKELRVPILDKRLVEFAFSLPIEQRVRNGSMRFIMREAAKDIIPESIANTPKRSLPNPQRFWFQDELKNWISDILNSSSFKERPYFSHKKVLQEYKQYCETKNPKNSFHIWQWLNIELWHRVFIDKKI</sequence>
<dbReference type="GO" id="GO:0005524">
    <property type="term" value="F:ATP binding"/>
    <property type="evidence" value="ECO:0007669"/>
    <property type="project" value="UniProtKB-KW"/>
</dbReference>
<evidence type="ECO:0000256" key="3">
    <source>
        <dbReference type="ARBA" id="ARBA00012737"/>
    </source>
</evidence>
<dbReference type="InterPro" id="IPR029055">
    <property type="entry name" value="Ntn_hydrolases_N"/>
</dbReference>
<dbReference type="InterPro" id="IPR014729">
    <property type="entry name" value="Rossmann-like_a/b/a_fold"/>
</dbReference>
<feature type="binding site" evidence="9">
    <location>
        <position position="97"/>
    </location>
    <ligand>
        <name>L-glutamine</name>
        <dbReference type="ChEBI" id="CHEBI:58359"/>
    </ligand>
</feature>
<comment type="catalytic activity">
    <reaction evidence="7">
        <text>L-aspartate + L-glutamine + ATP + H2O = L-asparagine + L-glutamate + AMP + diphosphate + H(+)</text>
        <dbReference type="Rhea" id="RHEA:12228"/>
        <dbReference type="ChEBI" id="CHEBI:15377"/>
        <dbReference type="ChEBI" id="CHEBI:15378"/>
        <dbReference type="ChEBI" id="CHEBI:29985"/>
        <dbReference type="ChEBI" id="CHEBI:29991"/>
        <dbReference type="ChEBI" id="CHEBI:30616"/>
        <dbReference type="ChEBI" id="CHEBI:33019"/>
        <dbReference type="ChEBI" id="CHEBI:58048"/>
        <dbReference type="ChEBI" id="CHEBI:58359"/>
        <dbReference type="ChEBI" id="CHEBI:456215"/>
        <dbReference type="EC" id="6.3.5.4"/>
    </reaction>
</comment>
<dbReference type="Gene3D" id="3.60.20.10">
    <property type="entry name" value="Glutamine Phosphoribosylpyrophosphate, subunit 1, domain 1"/>
    <property type="match status" value="1"/>
</dbReference>
<dbReference type="GO" id="GO:0005829">
    <property type="term" value="C:cytosol"/>
    <property type="evidence" value="ECO:0007669"/>
    <property type="project" value="TreeGrafter"/>
</dbReference>
<dbReference type="CDD" id="cd00712">
    <property type="entry name" value="AsnB"/>
    <property type="match status" value="1"/>
</dbReference>
<dbReference type="PANTHER" id="PTHR43284:SF1">
    <property type="entry name" value="ASPARAGINE SYNTHETASE"/>
    <property type="match status" value="1"/>
</dbReference>
<dbReference type="AlphaFoldDB" id="A0A2H0URN6"/>
<dbReference type="CDD" id="cd01991">
    <property type="entry name" value="Asn_synthase_B_C"/>
    <property type="match status" value="1"/>
</dbReference>
<evidence type="ECO:0000259" key="10">
    <source>
        <dbReference type="PROSITE" id="PS51278"/>
    </source>
</evidence>
<evidence type="ECO:0000256" key="7">
    <source>
        <dbReference type="ARBA" id="ARBA00048741"/>
    </source>
</evidence>
<comment type="pathway">
    <text evidence="1">Amino-acid biosynthesis; L-asparagine biosynthesis; L-asparagine from L-aspartate (L-Gln route): step 1/1.</text>
</comment>
<evidence type="ECO:0000313" key="11">
    <source>
        <dbReference type="EMBL" id="PIR89051.1"/>
    </source>
</evidence>
<evidence type="ECO:0000256" key="4">
    <source>
        <dbReference type="ARBA" id="ARBA00022741"/>
    </source>
</evidence>
<dbReference type="InterPro" id="IPR033738">
    <property type="entry name" value="AsnB_N"/>
</dbReference>
<dbReference type="EC" id="6.3.5.4" evidence="3"/>